<keyword evidence="2" id="KW-1133">Transmembrane helix</keyword>
<dbReference type="GO" id="GO:0006417">
    <property type="term" value="P:regulation of translation"/>
    <property type="evidence" value="ECO:0007669"/>
    <property type="project" value="TreeGrafter"/>
</dbReference>
<gene>
    <name evidence="4" type="ORF">TRIHO_32260</name>
</gene>
<feature type="domain" description="Anti-sigma K factor RskA C-terminal" evidence="3">
    <location>
        <begin position="99"/>
        <end position="224"/>
    </location>
</feature>
<keyword evidence="2" id="KW-0472">Membrane</keyword>
<dbReference type="InterPro" id="IPR051474">
    <property type="entry name" value="Anti-sigma-K/W_factor"/>
</dbReference>
<evidence type="ECO:0000259" key="3">
    <source>
        <dbReference type="Pfam" id="PF10099"/>
    </source>
</evidence>
<dbReference type="Proteomes" id="UP000068382">
    <property type="component" value="Unassembled WGS sequence"/>
</dbReference>
<name>A0A132BV41_9RHOB</name>
<sequence>MTGPQDSKDDIRDDDALAAEYVLRLLTLAEHQAFDARLRHDSALQARVHDWEARLAPLAETIPPVPPPAAVKATILHAVGATPQPRRNRFARWPIWLGAMTACALIAGLALTVTLRDPSAPLPAYQTELTGPDQTLVLRAGVFPESQEILIEQQSGAAPDGRVLELWLIAEGASAPVSLGVLAASGTTRLRVSDALAPLLVSGVIAVSDEPPGGSPTGAPTGTVLATGTFGDA</sequence>
<evidence type="ECO:0000256" key="2">
    <source>
        <dbReference type="SAM" id="Phobius"/>
    </source>
</evidence>
<comment type="caution">
    <text evidence="4">The sequence shown here is derived from an EMBL/GenBank/DDBJ whole genome shotgun (WGS) entry which is preliminary data.</text>
</comment>
<protein>
    <submittedName>
        <fullName evidence="4">Anti-sigma-K factor rskA</fullName>
    </submittedName>
</protein>
<keyword evidence="2" id="KW-0812">Transmembrane</keyword>
<proteinExistence type="predicted"/>
<dbReference type="EMBL" id="LPUY01000082">
    <property type="protein sequence ID" value="KUP91922.1"/>
    <property type="molecule type" value="Genomic_DNA"/>
</dbReference>
<dbReference type="GO" id="GO:0005886">
    <property type="term" value="C:plasma membrane"/>
    <property type="evidence" value="ECO:0007669"/>
    <property type="project" value="InterPro"/>
</dbReference>
<dbReference type="InterPro" id="IPR018764">
    <property type="entry name" value="RskA_C"/>
</dbReference>
<accession>A0A132BV41</accession>
<dbReference type="PATRIC" id="fig|1768241.3.peg.3370"/>
<evidence type="ECO:0000313" key="5">
    <source>
        <dbReference type="Proteomes" id="UP000068382"/>
    </source>
</evidence>
<evidence type="ECO:0000256" key="1">
    <source>
        <dbReference type="SAM" id="MobiDB-lite"/>
    </source>
</evidence>
<keyword evidence="5" id="KW-1185">Reference proteome</keyword>
<reference evidence="4 5" key="1">
    <citation type="submission" date="2015-12" db="EMBL/GenBank/DDBJ databases">
        <title>Genome sequence of the marine Rhodobacteraceae strain O3.65, Candidatus Tritonibacter horizontis.</title>
        <authorList>
            <person name="Poehlein A."/>
            <person name="Giebel H.A."/>
            <person name="Voget S."/>
            <person name="Brinkhoff T."/>
        </authorList>
    </citation>
    <scope>NUCLEOTIDE SEQUENCE [LARGE SCALE GENOMIC DNA]</scope>
    <source>
        <strain evidence="4 5">O3.65</strain>
    </source>
</reference>
<dbReference type="AlphaFoldDB" id="A0A132BV41"/>
<dbReference type="Pfam" id="PF10099">
    <property type="entry name" value="RskA_C"/>
    <property type="match status" value="1"/>
</dbReference>
<dbReference type="PANTHER" id="PTHR37461:SF1">
    <property type="entry name" value="ANTI-SIGMA-K FACTOR RSKA"/>
    <property type="match status" value="1"/>
</dbReference>
<feature type="region of interest" description="Disordered" evidence="1">
    <location>
        <begin position="211"/>
        <end position="233"/>
    </location>
</feature>
<evidence type="ECO:0000313" key="4">
    <source>
        <dbReference type="EMBL" id="KUP91922.1"/>
    </source>
</evidence>
<feature type="transmembrane region" description="Helical" evidence="2">
    <location>
        <begin position="95"/>
        <end position="115"/>
    </location>
</feature>
<organism evidence="4 5">
    <name type="scientific">Tritonibacter horizontis</name>
    <dbReference type="NCBI Taxonomy" id="1768241"/>
    <lineage>
        <taxon>Bacteria</taxon>
        <taxon>Pseudomonadati</taxon>
        <taxon>Pseudomonadota</taxon>
        <taxon>Alphaproteobacteria</taxon>
        <taxon>Rhodobacterales</taxon>
        <taxon>Paracoccaceae</taxon>
        <taxon>Tritonibacter</taxon>
    </lineage>
</organism>
<dbReference type="PANTHER" id="PTHR37461">
    <property type="entry name" value="ANTI-SIGMA-K FACTOR RSKA"/>
    <property type="match status" value="1"/>
</dbReference>
<dbReference type="GO" id="GO:0016989">
    <property type="term" value="F:sigma factor antagonist activity"/>
    <property type="evidence" value="ECO:0007669"/>
    <property type="project" value="TreeGrafter"/>
</dbReference>